<dbReference type="SMART" id="SM00642">
    <property type="entry name" value="Aamy"/>
    <property type="match status" value="1"/>
</dbReference>
<dbReference type="EMBL" id="NOXV01000303">
    <property type="protein sequence ID" value="OYQ32223.1"/>
    <property type="molecule type" value="Genomic_DNA"/>
</dbReference>
<dbReference type="PANTHER" id="PTHR47786">
    <property type="entry name" value="ALPHA-1,4-GLUCAN:MALTOSE-1-PHOSPHATE MALTOSYLTRANSFERASE"/>
    <property type="match status" value="1"/>
</dbReference>
<dbReference type="InterPro" id="IPR006047">
    <property type="entry name" value="GH13_cat_dom"/>
</dbReference>
<dbReference type="CDD" id="cd11313">
    <property type="entry name" value="AmyAc_arch_bac_AmyA"/>
    <property type="match status" value="1"/>
</dbReference>
<dbReference type="RefSeq" id="WP_094416680.1">
    <property type="nucleotide sequence ID" value="NZ_NOXV01000303.1"/>
</dbReference>
<dbReference type="SUPFAM" id="SSF51445">
    <property type="entry name" value="(Trans)glycosidases"/>
    <property type="match status" value="1"/>
</dbReference>
<reference evidence="2 3" key="1">
    <citation type="submission" date="2017-07" db="EMBL/GenBank/DDBJ databases">
        <title>Flavobacterium cyanobacteriorum sp. nov., isolated from cyanobacterial aggregates in a eutrophic lake.</title>
        <authorList>
            <person name="Cai H."/>
        </authorList>
    </citation>
    <scope>NUCLEOTIDE SEQUENCE [LARGE SCALE GENOMIC DNA]</scope>
    <source>
        <strain evidence="2 3">TH021</strain>
    </source>
</reference>
<keyword evidence="2" id="KW-0456">Lyase</keyword>
<dbReference type="GO" id="GO:0005975">
    <property type="term" value="P:carbohydrate metabolic process"/>
    <property type="evidence" value="ECO:0007669"/>
    <property type="project" value="InterPro"/>
</dbReference>
<feature type="domain" description="Glycosyl hydrolase family 13 catalytic" evidence="1">
    <location>
        <begin position="37"/>
        <end position="393"/>
    </location>
</feature>
<dbReference type="Gene3D" id="2.60.40.1180">
    <property type="entry name" value="Golgi alpha-mannosidase II"/>
    <property type="match status" value="1"/>
</dbReference>
<keyword evidence="3" id="KW-1185">Reference proteome</keyword>
<dbReference type="Proteomes" id="UP000216605">
    <property type="component" value="Unassembled WGS sequence"/>
</dbReference>
<sequence length="481" mass="55321">MKKTLFLGIFLAAFMSCKDDKKADTSAGGDKDATLAAVSPAMMENSVIYEANIRQYSPEGTFNAFTKDIPELKKLGVKVIWLMPVYPVSIKNRKATGDLSVEDIKDPEERKKYLGSYYAISDYTAINPDMGTKEDFQNLINTAHKNGIYVILDWVANHTGWDHKWITEHPEYYHKNAKGEVTDPLNPETGKSWGWTDVAHLDYRNKELHKVMKDEMLYWVKEHKIDGFRCDVADNVPTEFWQMAIPELEKQKPLFMLMESNKPYLFGDKLFDMGYGWEAHHLMNDIAKGKKTVKDWDALVEKIGKEYKAQDIFMNFTSNHDENAWNGTEYERLGNPDAAEAFAALTYVMPGMPLIYTGQEYDLNRRLKFFEKDQIDKNKGRMYAVYEKLGKLKNENAALNGGKNPASYKRLATSADKEVLAFEREKNGKKVVYIANLSDKPVTFTIDAAGEYEDYMKASKVKVDKTRELSFRPWQYMILIN</sequence>
<protein>
    <submittedName>
        <fullName evidence="2">Alpha-amlyase</fullName>
    </submittedName>
</protein>
<evidence type="ECO:0000259" key="1">
    <source>
        <dbReference type="SMART" id="SM00642"/>
    </source>
</evidence>
<gene>
    <name evidence="2" type="ORF">CHU92_14135</name>
</gene>
<comment type="caution">
    <text evidence="2">The sequence shown here is derived from an EMBL/GenBank/DDBJ whole genome shotgun (WGS) entry which is preliminary data.</text>
</comment>
<name>A0A255YSP2_9FLAO</name>
<accession>A0A255YSP2</accession>
<organism evidence="2 3">
    <name type="scientific">Flavobacterium cyanobacteriorum</name>
    <dbReference type="NCBI Taxonomy" id="2022802"/>
    <lineage>
        <taxon>Bacteria</taxon>
        <taxon>Pseudomonadati</taxon>
        <taxon>Bacteroidota</taxon>
        <taxon>Flavobacteriia</taxon>
        <taxon>Flavobacteriales</taxon>
        <taxon>Flavobacteriaceae</taxon>
        <taxon>Flavobacterium</taxon>
    </lineage>
</organism>
<evidence type="ECO:0000313" key="3">
    <source>
        <dbReference type="Proteomes" id="UP000216605"/>
    </source>
</evidence>
<dbReference type="PROSITE" id="PS51257">
    <property type="entry name" value="PROKAR_LIPOPROTEIN"/>
    <property type="match status" value="1"/>
</dbReference>
<dbReference type="AlphaFoldDB" id="A0A255YSP2"/>
<evidence type="ECO:0000313" key="2">
    <source>
        <dbReference type="EMBL" id="OYQ32223.1"/>
    </source>
</evidence>
<dbReference type="InterPro" id="IPR017853">
    <property type="entry name" value="GH"/>
</dbReference>
<dbReference type="SUPFAM" id="SSF51011">
    <property type="entry name" value="Glycosyl hydrolase domain"/>
    <property type="match status" value="1"/>
</dbReference>
<dbReference type="GO" id="GO:0016829">
    <property type="term" value="F:lyase activity"/>
    <property type="evidence" value="ECO:0007669"/>
    <property type="project" value="UniProtKB-KW"/>
</dbReference>
<proteinExistence type="predicted"/>
<dbReference type="OrthoDB" id="9805159at2"/>
<dbReference type="InterPro" id="IPR013780">
    <property type="entry name" value="Glyco_hydro_b"/>
</dbReference>
<dbReference type="PANTHER" id="PTHR47786:SF2">
    <property type="entry name" value="GLYCOSYL HYDROLASE FAMILY 13 CATALYTIC DOMAIN-CONTAINING PROTEIN"/>
    <property type="match status" value="1"/>
</dbReference>
<dbReference type="Gene3D" id="3.20.20.80">
    <property type="entry name" value="Glycosidases"/>
    <property type="match status" value="1"/>
</dbReference>
<dbReference type="Pfam" id="PF00128">
    <property type="entry name" value="Alpha-amylase"/>
    <property type="match status" value="1"/>
</dbReference>